<protein>
    <submittedName>
        <fullName evidence="3">Uncharacterized protein</fullName>
    </submittedName>
</protein>
<accession>A0A4U6X335</accession>
<name>A0A4U6X335_9PEZI</name>
<dbReference type="EMBL" id="PJEX01000483">
    <property type="protein sequence ID" value="TKW49788.1"/>
    <property type="molecule type" value="Genomic_DNA"/>
</dbReference>
<evidence type="ECO:0000256" key="2">
    <source>
        <dbReference type="SAM" id="Phobius"/>
    </source>
</evidence>
<keyword evidence="2" id="KW-0812">Transmembrane</keyword>
<comment type="caution">
    <text evidence="3">The sequence shown here is derived from an EMBL/GenBank/DDBJ whole genome shotgun (WGS) entry which is preliminary data.</text>
</comment>
<dbReference type="OrthoDB" id="4848810at2759"/>
<dbReference type="Proteomes" id="UP000310108">
    <property type="component" value="Unassembled WGS sequence"/>
</dbReference>
<evidence type="ECO:0000256" key="1">
    <source>
        <dbReference type="SAM" id="MobiDB-lite"/>
    </source>
</evidence>
<proteinExistence type="predicted"/>
<feature type="region of interest" description="Disordered" evidence="1">
    <location>
        <begin position="74"/>
        <end position="111"/>
    </location>
</feature>
<feature type="compositionally biased region" description="Basic and acidic residues" evidence="1">
    <location>
        <begin position="102"/>
        <end position="111"/>
    </location>
</feature>
<evidence type="ECO:0000313" key="4">
    <source>
        <dbReference type="Proteomes" id="UP000310108"/>
    </source>
</evidence>
<keyword evidence="2" id="KW-0472">Membrane</keyword>
<organism evidence="3 4">
    <name type="scientific">Colletotrichum tanaceti</name>
    <dbReference type="NCBI Taxonomy" id="1306861"/>
    <lineage>
        <taxon>Eukaryota</taxon>
        <taxon>Fungi</taxon>
        <taxon>Dikarya</taxon>
        <taxon>Ascomycota</taxon>
        <taxon>Pezizomycotina</taxon>
        <taxon>Sordariomycetes</taxon>
        <taxon>Hypocreomycetidae</taxon>
        <taxon>Glomerellales</taxon>
        <taxon>Glomerellaceae</taxon>
        <taxon>Colletotrichum</taxon>
        <taxon>Colletotrichum destructivum species complex</taxon>
    </lineage>
</organism>
<feature type="region of interest" description="Disordered" evidence="1">
    <location>
        <begin position="136"/>
        <end position="158"/>
    </location>
</feature>
<keyword evidence="4" id="KW-1185">Reference proteome</keyword>
<dbReference type="AlphaFoldDB" id="A0A4U6X335"/>
<evidence type="ECO:0000313" key="3">
    <source>
        <dbReference type="EMBL" id="TKW49788.1"/>
    </source>
</evidence>
<gene>
    <name evidence="3" type="ORF">CTA1_4452</name>
</gene>
<feature type="compositionally biased region" description="Basic residues" evidence="1">
    <location>
        <begin position="80"/>
        <end position="91"/>
    </location>
</feature>
<keyword evidence="2" id="KW-1133">Transmembrane helix</keyword>
<feature type="transmembrane region" description="Helical" evidence="2">
    <location>
        <begin position="38"/>
        <end position="59"/>
    </location>
</feature>
<sequence length="176" mass="19459">MFGSTDHAGQASYGAIRTPTIPFTTQEAAATAEPEPDLAGLLLFLAMYFCVLFLFFCLATHSIHGCYDHYGAMGGEGRSGRRGGRRRRLRHREAGNSSPVRRGGENPMERGLLDLRGDSPPPAYHTIIITVPPYDDAEEEERERRHSDSVTPPHYVDDLEGGILQTHRSGEVAYMV</sequence>
<reference evidence="3 4" key="1">
    <citation type="journal article" date="2019" name="PLoS ONE">
        <title>Comparative genome analysis indicates high evolutionary potential of pathogenicity genes in Colletotrichum tanaceti.</title>
        <authorList>
            <person name="Lelwala R.V."/>
            <person name="Korhonen P.K."/>
            <person name="Young N.D."/>
            <person name="Scott J.B."/>
            <person name="Ades P.A."/>
            <person name="Gasser R.B."/>
            <person name="Taylor P.W.J."/>
        </authorList>
    </citation>
    <scope>NUCLEOTIDE SEQUENCE [LARGE SCALE GENOMIC DNA]</scope>
    <source>
        <strain evidence="3">BRIP57314</strain>
    </source>
</reference>